<dbReference type="Proteomes" id="UP001243375">
    <property type="component" value="Unassembled WGS sequence"/>
</dbReference>
<organism evidence="1 2">
    <name type="scientific">Naganishia vaughanmartiniae</name>
    <dbReference type="NCBI Taxonomy" id="1424756"/>
    <lineage>
        <taxon>Eukaryota</taxon>
        <taxon>Fungi</taxon>
        <taxon>Dikarya</taxon>
        <taxon>Basidiomycota</taxon>
        <taxon>Agaricomycotina</taxon>
        <taxon>Tremellomycetes</taxon>
        <taxon>Filobasidiales</taxon>
        <taxon>Filobasidiaceae</taxon>
        <taxon>Naganishia</taxon>
    </lineage>
</organism>
<evidence type="ECO:0000313" key="2">
    <source>
        <dbReference type="Proteomes" id="UP001243375"/>
    </source>
</evidence>
<evidence type="ECO:0000313" key="1">
    <source>
        <dbReference type="EMBL" id="KAJ9119033.1"/>
    </source>
</evidence>
<reference evidence="1" key="1">
    <citation type="submission" date="2023-04" db="EMBL/GenBank/DDBJ databases">
        <title>Draft Genome sequencing of Naganishia species isolated from polar environments using Oxford Nanopore Technology.</title>
        <authorList>
            <person name="Leo P."/>
            <person name="Venkateswaran K."/>
        </authorList>
    </citation>
    <scope>NUCLEOTIDE SEQUENCE</scope>
    <source>
        <strain evidence="1">MNA-CCFEE 5425</strain>
    </source>
</reference>
<name>A0ACC2X4U2_9TREE</name>
<proteinExistence type="predicted"/>
<dbReference type="EMBL" id="JASBWU010000009">
    <property type="protein sequence ID" value="KAJ9119033.1"/>
    <property type="molecule type" value="Genomic_DNA"/>
</dbReference>
<protein>
    <submittedName>
        <fullName evidence="1">Uncharacterized protein</fullName>
    </submittedName>
</protein>
<comment type="caution">
    <text evidence="1">The sequence shown here is derived from an EMBL/GenBank/DDBJ whole genome shotgun (WGS) entry which is preliminary data.</text>
</comment>
<accession>A0ACC2X4U2</accession>
<gene>
    <name evidence="1" type="ORF">QFC22_003523</name>
</gene>
<keyword evidence="2" id="KW-1185">Reference proteome</keyword>
<sequence>MSLQENQDSSPPQVFKDIQWLFHAIQFDKEHKPSDWTSYKSFAQTLLNVLRSKASDHQDFGKIEAYLMMVIRPGRVPTTAISDSTVKEILILFPHSHRPVRPTLTGSQVSALTFVAGLAGDVSRQSPQGLTLRDIERILAGLDAASELLHSLAKKAEETKPRSTKGDSGASKKSHLTQVTPNDDMSVRLQSIRPRIADEHGSVSPNNVSAFEPMVPSAPKKETGPKRKRSTDLSPGYIASVRVLAALYLYR</sequence>